<proteinExistence type="predicted"/>
<dbReference type="InterPro" id="IPR011990">
    <property type="entry name" value="TPR-like_helical_dom_sf"/>
</dbReference>
<organism evidence="3 4">
    <name type="scientific">Magnetospirillum moscoviense</name>
    <dbReference type="NCBI Taxonomy" id="1437059"/>
    <lineage>
        <taxon>Bacteria</taxon>
        <taxon>Pseudomonadati</taxon>
        <taxon>Pseudomonadota</taxon>
        <taxon>Alphaproteobacteria</taxon>
        <taxon>Rhodospirillales</taxon>
        <taxon>Rhodospirillaceae</taxon>
        <taxon>Magnetospirillum</taxon>
    </lineage>
</organism>
<evidence type="ECO:0000313" key="3">
    <source>
        <dbReference type="EMBL" id="OAN48849.1"/>
    </source>
</evidence>
<dbReference type="AlphaFoldDB" id="A0A178MJS2"/>
<accession>A0A178MJS2</accession>
<dbReference type="Gene3D" id="1.25.40.10">
    <property type="entry name" value="Tetratricopeptide repeat domain"/>
    <property type="match status" value="2"/>
</dbReference>
<sequence>MWTQSRVLRYQGAIHQGVNAFTDAETAYQGALDAARTGRFRALEGEALISRGDLRRLQGRDDDGRKDLDRALALFDAEGLPREAAAARFRIGSLELERNRPHVAEPILRQVLQAGPVADRLTLAHAHRYLGGIDRDRGDRVAARDHFEAAATTYRSLDSPLGQANVADDLGRLELAAGNAAAAKRWFGDAEILYRRAGDTVWEGKAKAKREEAERALAAGKSVVVAPVPVVAPPPPVPPVVQPPERSLEPAEKPSLSDRLVDALIEELPKIIIGVVVSLLSLLGIWLYSRLKKVVSD</sequence>
<keyword evidence="2" id="KW-0472">Membrane</keyword>
<dbReference type="EMBL" id="LWQU01000153">
    <property type="protein sequence ID" value="OAN48849.1"/>
    <property type="molecule type" value="Genomic_DNA"/>
</dbReference>
<dbReference type="Proteomes" id="UP000078543">
    <property type="component" value="Unassembled WGS sequence"/>
</dbReference>
<feature type="region of interest" description="Disordered" evidence="1">
    <location>
        <begin position="234"/>
        <end position="253"/>
    </location>
</feature>
<dbReference type="SUPFAM" id="SSF48452">
    <property type="entry name" value="TPR-like"/>
    <property type="match status" value="2"/>
</dbReference>
<keyword evidence="4" id="KW-1185">Reference proteome</keyword>
<evidence type="ECO:0000256" key="1">
    <source>
        <dbReference type="SAM" id="MobiDB-lite"/>
    </source>
</evidence>
<evidence type="ECO:0008006" key="5">
    <source>
        <dbReference type="Google" id="ProtNLM"/>
    </source>
</evidence>
<evidence type="ECO:0000256" key="2">
    <source>
        <dbReference type="SAM" id="Phobius"/>
    </source>
</evidence>
<keyword evidence="2" id="KW-0812">Transmembrane</keyword>
<feature type="transmembrane region" description="Helical" evidence="2">
    <location>
        <begin position="271"/>
        <end position="289"/>
    </location>
</feature>
<gene>
    <name evidence="3" type="ORF">A6A05_14280</name>
</gene>
<comment type="caution">
    <text evidence="3">The sequence shown here is derived from an EMBL/GenBank/DDBJ whole genome shotgun (WGS) entry which is preliminary data.</text>
</comment>
<keyword evidence="2" id="KW-1133">Transmembrane helix</keyword>
<dbReference type="RefSeq" id="WP_068502290.1">
    <property type="nucleotide sequence ID" value="NZ_LWQU01000153.1"/>
</dbReference>
<protein>
    <recommendedName>
        <fullName evidence="5">Tetratricopeptide repeat protein</fullName>
    </recommendedName>
</protein>
<evidence type="ECO:0000313" key="4">
    <source>
        <dbReference type="Proteomes" id="UP000078543"/>
    </source>
</evidence>
<name>A0A178MJS2_9PROT</name>
<dbReference type="STRING" id="1437059.A6A05_14280"/>
<reference evidence="3 4" key="1">
    <citation type="submission" date="2016-04" db="EMBL/GenBank/DDBJ databases">
        <title>Draft genome sequence of freshwater magnetotactic bacteria Magnetospirillum marisnigri SP-1 and Magnetospirillum moscoviense BB-1.</title>
        <authorList>
            <person name="Koziaeva V."/>
            <person name="Dziuba M.V."/>
            <person name="Ivanov T.M."/>
            <person name="Kuznetsov B."/>
            <person name="Grouzdev D.S."/>
        </authorList>
    </citation>
    <scope>NUCLEOTIDE SEQUENCE [LARGE SCALE GENOMIC DNA]</scope>
    <source>
        <strain evidence="3 4">BB-1</strain>
    </source>
</reference>